<feature type="transmembrane region" description="Helical" evidence="1">
    <location>
        <begin position="53"/>
        <end position="71"/>
    </location>
</feature>
<comment type="caution">
    <text evidence="3">The sequence shown here is derived from an EMBL/GenBank/DDBJ whole genome shotgun (WGS) entry which is preliminary data.</text>
</comment>
<sequence>MSASPPKITDIFSREEIKQLTTRSDLMGWWAVLSTWLIIAAAFASVAWASQHLSSLGLVLVILLALMVIAGRQLCLAIMMHDAAHGTLFANKQLNQTIGTWLCAKPIWNDLSHYRPYHLQHHAKTSSNEDPDRCLIADLPTTKWSLTRKLARDIFGLTGLKFLVGRLLMDLEILQWSVTNNIQKLPQQHRSLLSYPIAFLKNSYGMLITNSVLFVVLASLGYAWLYGLWVLAYITPFPLFIRIRNMAEHACTQRSSNMFDNTRTTHAGWLARATVAPLRVNYHREHHLMAGVPYFNLPVMHHMLLAKGVIDNPPNYVDVLKIVSSR</sequence>
<dbReference type="AlphaFoldDB" id="A0A2T5IYD9"/>
<dbReference type="Proteomes" id="UP000244223">
    <property type="component" value="Unassembled WGS sequence"/>
</dbReference>
<protein>
    <submittedName>
        <fullName evidence="3">Fatty acid desaturase</fullName>
    </submittedName>
</protein>
<feature type="domain" description="Fatty acid desaturase" evidence="2">
    <location>
        <begin position="60"/>
        <end position="306"/>
    </location>
</feature>
<keyword evidence="1" id="KW-0812">Transmembrane</keyword>
<accession>A0A2T5IYD9</accession>
<dbReference type="GO" id="GO:0006629">
    <property type="term" value="P:lipid metabolic process"/>
    <property type="evidence" value="ECO:0007669"/>
    <property type="project" value="InterPro"/>
</dbReference>
<gene>
    <name evidence="3" type="ORF">C8N29_10911</name>
</gene>
<dbReference type="OrthoDB" id="9792534at2"/>
<dbReference type="RefSeq" id="WP_107865908.1">
    <property type="nucleotide sequence ID" value="NZ_QAON01000009.1"/>
</dbReference>
<dbReference type="Pfam" id="PF00487">
    <property type="entry name" value="FA_desaturase"/>
    <property type="match status" value="1"/>
</dbReference>
<organism evidence="3 4">
    <name type="scientific">Agitococcus lubricus</name>
    <dbReference type="NCBI Taxonomy" id="1077255"/>
    <lineage>
        <taxon>Bacteria</taxon>
        <taxon>Pseudomonadati</taxon>
        <taxon>Pseudomonadota</taxon>
        <taxon>Gammaproteobacteria</taxon>
        <taxon>Moraxellales</taxon>
        <taxon>Moraxellaceae</taxon>
        <taxon>Agitococcus</taxon>
    </lineage>
</organism>
<dbReference type="CDD" id="cd03510">
    <property type="entry name" value="Rhizobitoxine-FADS-like"/>
    <property type="match status" value="1"/>
</dbReference>
<dbReference type="InterPro" id="IPR005804">
    <property type="entry name" value="FA_desaturase_dom"/>
</dbReference>
<evidence type="ECO:0000313" key="4">
    <source>
        <dbReference type="Proteomes" id="UP000244223"/>
    </source>
</evidence>
<evidence type="ECO:0000313" key="3">
    <source>
        <dbReference type="EMBL" id="PTQ88990.1"/>
    </source>
</evidence>
<reference evidence="3 4" key="1">
    <citation type="submission" date="2018-04" db="EMBL/GenBank/DDBJ databases">
        <title>Genomic Encyclopedia of Archaeal and Bacterial Type Strains, Phase II (KMG-II): from individual species to whole genera.</title>
        <authorList>
            <person name="Goeker M."/>
        </authorList>
    </citation>
    <scope>NUCLEOTIDE SEQUENCE [LARGE SCALE GENOMIC DNA]</scope>
    <source>
        <strain evidence="3 4">DSM 5822</strain>
    </source>
</reference>
<evidence type="ECO:0000259" key="2">
    <source>
        <dbReference type="Pfam" id="PF00487"/>
    </source>
</evidence>
<name>A0A2T5IYD9_9GAMM</name>
<evidence type="ECO:0000256" key="1">
    <source>
        <dbReference type="SAM" id="Phobius"/>
    </source>
</evidence>
<feature type="transmembrane region" description="Helical" evidence="1">
    <location>
        <begin position="26"/>
        <end position="47"/>
    </location>
</feature>
<dbReference type="EMBL" id="QAON01000009">
    <property type="protein sequence ID" value="PTQ88990.1"/>
    <property type="molecule type" value="Genomic_DNA"/>
</dbReference>
<keyword evidence="4" id="KW-1185">Reference proteome</keyword>
<keyword evidence="1" id="KW-1133">Transmembrane helix</keyword>
<proteinExistence type="predicted"/>
<keyword evidence="1" id="KW-0472">Membrane</keyword>